<reference evidence="4 5" key="1">
    <citation type="submission" date="2024-05" db="EMBL/GenBank/DDBJ databases">
        <title>Genome sequencing and assembly of Indian major carp, Cirrhinus mrigala (Hamilton, 1822).</title>
        <authorList>
            <person name="Mohindra V."/>
            <person name="Chowdhury L.M."/>
            <person name="Lal K."/>
            <person name="Jena J.K."/>
        </authorList>
    </citation>
    <scope>NUCLEOTIDE SEQUENCE [LARGE SCALE GENOMIC DNA]</scope>
    <source>
        <strain evidence="4">CM1030</strain>
        <tissue evidence="4">Blood</tissue>
    </source>
</reference>
<evidence type="ECO:0000313" key="4">
    <source>
        <dbReference type="EMBL" id="KAL0154759.1"/>
    </source>
</evidence>
<keyword evidence="1" id="KW-0812">Transmembrane</keyword>
<sequence length="55" mass="5996">DVGFSHSSYLLVFSLLCCLGIVLCLATSVAVEWTGLRVAKELHHNLLNNIILAPM</sequence>
<accession>A0ABD0MXQ1</accession>
<organism evidence="4 5">
    <name type="scientific">Cirrhinus mrigala</name>
    <name type="common">Mrigala</name>
    <dbReference type="NCBI Taxonomy" id="683832"/>
    <lineage>
        <taxon>Eukaryota</taxon>
        <taxon>Metazoa</taxon>
        <taxon>Chordata</taxon>
        <taxon>Craniata</taxon>
        <taxon>Vertebrata</taxon>
        <taxon>Euteleostomi</taxon>
        <taxon>Actinopterygii</taxon>
        <taxon>Neopterygii</taxon>
        <taxon>Teleostei</taxon>
        <taxon>Ostariophysi</taxon>
        <taxon>Cypriniformes</taxon>
        <taxon>Cyprinidae</taxon>
        <taxon>Labeoninae</taxon>
        <taxon>Labeonini</taxon>
        <taxon>Cirrhinus</taxon>
    </lineage>
</organism>
<proteinExistence type="predicted"/>
<keyword evidence="5" id="KW-1185">Reference proteome</keyword>
<dbReference type="Proteomes" id="UP001529510">
    <property type="component" value="Unassembled WGS sequence"/>
</dbReference>
<evidence type="ECO:0000256" key="3">
    <source>
        <dbReference type="ARBA" id="ARBA00023136"/>
    </source>
</evidence>
<dbReference type="Gene3D" id="1.20.1560.10">
    <property type="entry name" value="ABC transporter type 1, transmembrane domain"/>
    <property type="match status" value="1"/>
</dbReference>
<dbReference type="AlphaFoldDB" id="A0ABD0MXQ1"/>
<comment type="caution">
    <text evidence="4">The sequence shown here is derived from an EMBL/GenBank/DDBJ whole genome shotgun (WGS) entry which is preliminary data.</text>
</comment>
<evidence type="ECO:0000256" key="2">
    <source>
        <dbReference type="ARBA" id="ARBA00022989"/>
    </source>
</evidence>
<keyword evidence="3" id="KW-0472">Membrane</keyword>
<evidence type="ECO:0000256" key="1">
    <source>
        <dbReference type="ARBA" id="ARBA00022692"/>
    </source>
</evidence>
<evidence type="ECO:0000313" key="5">
    <source>
        <dbReference type="Proteomes" id="UP001529510"/>
    </source>
</evidence>
<protein>
    <submittedName>
        <fullName evidence="4">Uncharacterized protein</fullName>
    </submittedName>
</protein>
<keyword evidence="2" id="KW-1133">Transmembrane helix</keyword>
<gene>
    <name evidence="4" type="ORF">M9458_049022</name>
</gene>
<dbReference type="InterPro" id="IPR036640">
    <property type="entry name" value="ABC1_TM_sf"/>
</dbReference>
<feature type="non-terminal residue" evidence="4">
    <location>
        <position position="1"/>
    </location>
</feature>
<dbReference type="EMBL" id="JAMKFB020000025">
    <property type="protein sequence ID" value="KAL0154759.1"/>
    <property type="molecule type" value="Genomic_DNA"/>
</dbReference>
<name>A0ABD0MXQ1_CIRMR</name>
<feature type="non-terminal residue" evidence="4">
    <location>
        <position position="55"/>
    </location>
</feature>